<dbReference type="PANTHER" id="PTHR39708:SF2">
    <property type="entry name" value="BLOC-1-RELATED COMPLEX SUBUNIT 6 C-TERMINAL HELIX DOMAIN-CONTAINING PROTEIN"/>
    <property type="match status" value="1"/>
</dbReference>
<organism evidence="3 4">
    <name type="scientific">Nepenthes gracilis</name>
    <name type="common">Slender pitcher plant</name>
    <dbReference type="NCBI Taxonomy" id="150966"/>
    <lineage>
        <taxon>Eukaryota</taxon>
        <taxon>Viridiplantae</taxon>
        <taxon>Streptophyta</taxon>
        <taxon>Embryophyta</taxon>
        <taxon>Tracheophyta</taxon>
        <taxon>Spermatophyta</taxon>
        <taxon>Magnoliopsida</taxon>
        <taxon>eudicotyledons</taxon>
        <taxon>Gunneridae</taxon>
        <taxon>Pentapetalae</taxon>
        <taxon>Caryophyllales</taxon>
        <taxon>Nepenthaceae</taxon>
        <taxon>Nepenthes</taxon>
    </lineage>
</organism>
<feature type="compositionally biased region" description="Polar residues" evidence="1">
    <location>
        <begin position="13"/>
        <end position="26"/>
    </location>
</feature>
<evidence type="ECO:0000256" key="1">
    <source>
        <dbReference type="SAM" id="MobiDB-lite"/>
    </source>
</evidence>
<name>A0AAD3T4R7_NEPGR</name>
<protein>
    <recommendedName>
        <fullName evidence="2">BLOC-1-related complex subunit 6 C-terminal helix domain-containing protein</fullName>
    </recommendedName>
</protein>
<keyword evidence="4" id="KW-1185">Reference proteome</keyword>
<dbReference type="Proteomes" id="UP001279734">
    <property type="component" value="Unassembled WGS sequence"/>
</dbReference>
<evidence type="ECO:0000259" key="2">
    <source>
        <dbReference type="Pfam" id="PF10157"/>
    </source>
</evidence>
<dbReference type="PANTHER" id="PTHR39708">
    <property type="entry name" value="OS07G0483400 PROTEIN"/>
    <property type="match status" value="1"/>
</dbReference>
<sequence length="138" mass="15234">MEDAGELKDRTPNSETDSGSRPNLSSFNQTDLLKALEVVERDSLAIAESFTSLFASLRLVLSEVTGGSIDHMQCFSDAAGRLQESAIEATTRGNRFINSCLRLNEEMKGIDDLAVQLNILRKNVDALDFGVNRLLRRT</sequence>
<feature type="compositionally biased region" description="Basic and acidic residues" evidence="1">
    <location>
        <begin position="1"/>
        <end position="12"/>
    </location>
</feature>
<feature type="region of interest" description="Disordered" evidence="1">
    <location>
        <begin position="1"/>
        <end position="26"/>
    </location>
</feature>
<reference evidence="3" key="1">
    <citation type="submission" date="2023-05" db="EMBL/GenBank/DDBJ databases">
        <title>Nepenthes gracilis genome sequencing.</title>
        <authorList>
            <person name="Fukushima K."/>
        </authorList>
    </citation>
    <scope>NUCLEOTIDE SEQUENCE</scope>
    <source>
        <strain evidence="3">SING2019-196</strain>
    </source>
</reference>
<evidence type="ECO:0000313" key="4">
    <source>
        <dbReference type="Proteomes" id="UP001279734"/>
    </source>
</evidence>
<comment type="caution">
    <text evidence="3">The sequence shown here is derived from an EMBL/GenBank/DDBJ whole genome shotgun (WGS) entry which is preliminary data.</text>
</comment>
<dbReference type="EMBL" id="BSYO01000025">
    <property type="protein sequence ID" value="GMH22702.1"/>
    <property type="molecule type" value="Genomic_DNA"/>
</dbReference>
<evidence type="ECO:0000313" key="3">
    <source>
        <dbReference type="EMBL" id="GMH22702.1"/>
    </source>
</evidence>
<dbReference type="Pfam" id="PF10157">
    <property type="entry name" value="BORCS6"/>
    <property type="match status" value="1"/>
</dbReference>
<dbReference type="InterPro" id="IPR046465">
    <property type="entry name" value="BORCS6_C"/>
</dbReference>
<accession>A0AAD3T4R7</accession>
<proteinExistence type="predicted"/>
<feature type="domain" description="BLOC-1-related complex subunit 6 C-terminal helix" evidence="2">
    <location>
        <begin position="34"/>
        <end position="128"/>
    </location>
</feature>
<dbReference type="AlphaFoldDB" id="A0AAD3T4R7"/>
<gene>
    <name evidence="3" type="ORF">Nepgr_024545</name>
</gene>